<dbReference type="Gene3D" id="3.30.200.20">
    <property type="entry name" value="Phosphorylase Kinase, domain 1"/>
    <property type="match status" value="1"/>
</dbReference>
<feature type="compositionally biased region" description="Basic and acidic residues" evidence="7">
    <location>
        <begin position="20"/>
        <end position="31"/>
    </location>
</feature>
<dbReference type="GO" id="GO:0005634">
    <property type="term" value="C:nucleus"/>
    <property type="evidence" value="ECO:0007669"/>
    <property type="project" value="TreeGrafter"/>
</dbReference>
<comment type="similarity">
    <text evidence="1">Belongs to the protein kinase superfamily. CMGC Ser/Thr protein kinase family. CDC2/CDKX subfamily.</text>
</comment>
<keyword evidence="3" id="KW-0597">Phosphoprotein</keyword>
<accession>A0A0D9V278</accession>
<reference evidence="9 10" key="1">
    <citation type="submission" date="2012-08" db="EMBL/GenBank/DDBJ databases">
        <title>Oryza genome evolution.</title>
        <authorList>
            <person name="Wing R.A."/>
        </authorList>
    </citation>
    <scope>NUCLEOTIDE SEQUENCE</scope>
</reference>
<dbReference type="Proteomes" id="UP000032180">
    <property type="component" value="Chromosome 1"/>
</dbReference>
<evidence type="ECO:0000256" key="7">
    <source>
        <dbReference type="SAM" id="MobiDB-lite"/>
    </source>
</evidence>
<dbReference type="SMART" id="SM00220">
    <property type="entry name" value="S_TKc"/>
    <property type="match status" value="1"/>
</dbReference>
<dbReference type="Gene3D" id="1.10.510.10">
    <property type="entry name" value="Transferase(Phosphotransferase) domain 1"/>
    <property type="match status" value="1"/>
</dbReference>
<dbReference type="PROSITE" id="PS50011">
    <property type="entry name" value="PROTEIN_KINASE_DOM"/>
    <property type="match status" value="1"/>
</dbReference>
<keyword evidence="10" id="KW-1185">Reference proteome</keyword>
<reference evidence="10" key="2">
    <citation type="submission" date="2013-12" db="EMBL/GenBank/DDBJ databases">
        <authorList>
            <person name="Yu Y."/>
            <person name="Lee S."/>
            <person name="de Baynast K."/>
            <person name="Wissotski M."/>
            <person name="Liu L."/>
            <person name="Talag J."/>
            <person name="Goicoechea J."/>
            <person name="Angelova A."/>
            <person name="Jetty R."/>
            <person name="Kudrna D."/>
            <person name="Golser W."/>
            <person name="Rivera L."/>
            <person name="Zhang J."/>
            <person name="Wing R."/>
        </authorList>
    </citation>
    <scope>NUCLEOTIDE SEQUENCE</scope>
</reference>
<feature type="region of interest" description="Disordered" evidence="7">
    <location>
        <begin position="1"/>
        <end position="40"/>
    </location>
</feature>
<comment type="catalytic activity">
    <reaction evidence="6">
        <text>[DNA-directed RNA polymerase] + ATP = phospho-[DNA-directed RNA polymerase] + ADP + H(+)</text>
        <dbReference type="Rhea" id="RHEA:10216"/>
        <dbReference type="Rhea" id="RHEA-COMP:11321"/>
        <dbReference type="Rhea" id="RHEA-COMP:11322"/>
        <dbReference type="ChEBI" id="CHEBI:15378"/>
        <dbReference type="ChEBI" id="CHEBI:30616"/>
        <dbReference type="ChEBI" id="CHEBI:43176"/>
        <dbReference type="ChEBI" id="CHEBI:68546"/>
        <dbReference type="ChEBI" id="CHEBI:456216"/>
        <dbReference type="EC" id="2.7.11.23"/>
    </reaction>
</comment>
<evidence type="ECO:0000256" key="5">
    <source>
        <dbReference type="ARBA" id="ARBA00022840"/>
    </source>
</evidence>
<name>A0A0D9V278_9ORYZ</name>
<dbReference type="Gramene" id="LPERR01G17460.1">
    <property type="protein sequence ID" value="LPERR01G17460.1"/>
    <property type="gene ID" value="LPERR01G17460"/>
</dbReference>
<dbReference type="GO" id="GO:0008353">
    <property type="term" value="F:RNA polymerase II CTD heptapeptide repeat kinase activity"/>
    <property type="evidence" value="ECO:0007669"/>
    <property type="project" value="UniProtKB-EC"/>
</dbReference>
<reference evidence="9" key="3">
    <citation type="submission" date="2015-04" db="UniProtKB">
        <authorList>
            <consortium name="EnsemblPlants"/>
        </authorList>
    </citation>
    <scope>IDENTIFICATION</scope>
</reference>
<dbReference type="PANTHER" id="PTHR24056">
    <property type="entry name" value="CELL DIVISION PROTEIN KINASE"/>
    <property type="match status" value="1"/>
</dbReference>
<evidence type="ECO:0000256" key="3">
    <source>
        <dbReference type="ARBA" id="ARBA00022553"/>
    </source>
</evidence>
<dbReference type="GO" id="GO:0005524">
    <property type="term" value="F:ATP binding"/>
    <property type="evidence" value="ECO:0007669"/>
    <property type="project" value="UniProtKB-KW"/>
</dbReference>
<evidence type="ECO:0000256" key="1">
    <source>
        <dbReference type="ARBA" id="ARBA00006485"/>
    </source>
</evidence>
<dbReference type="InterPro" id="IPR011009">
    <property type="entry name" value="Kinase-like_dom_sf"/>
</dbReference>
<sequence>MGALRRKASSQLGTPPCAARPREQSSSHVDDASPTGGVKLGTTKSYRRLRLIGEGACGAVYAARHLATGDTVAIKVAHREDHDETLLREAETLAAACASNPAVVGLREVARHPVTGRVQLVMDYVGPSLADLLTHRLDADTPPRAMTEHETRGIMRQLLTGVRRLHEDGIVHRDIKPGNVLVGAGGSVRICDLGLGKSVATRPPPHTQLVGTLWYMSPEQYLGTKDYGEGVDMWALGCVMAELLTGETLFPGDTEFHQLVLVARLLGVPDEVNGMGLGVTNPSQLREKVPEEKLSQAGFDVLDGLLQYVAGNRLTAAAALEMPWFHLKEPELNHSLVK</sequence>
<proteinExistence type="inferred from homology"/>
<dbReference type="FunFam" id="1.10.510.10:FF:000559">
    <property type="entry name" value="Protein kinase domain containing protein"/>
    <property type="match status" value="1"/>
</dbReference>
<evidence type="ECO:0000256" key="2">
    <source>
        <dbReference type="ARBA" id="ARBA00012409"/>
    </source>
</evidence>
<evidence type="ECO:0000259" key="8">
    <source>
        <dbReference type="PROSITE" id="PS50011"/>
    </source>
</evidence>
<keyword evidence="4" id="KW-0547">Nucleotide-binding</keyword>
<dbReference type="InterPro" id="IPR008271">
    <property type="entry name" value="Ser/Thr_kinase_AS"/>
</dbReference>
<evidence type="ECO:0000313" key="10">
    <source>
        <dbReference type="Proteomes" id="UP000032180"/>
    </source>
</evidence>
<dbReference type="FunFam" id="3.30.200.20:FF:000691">
    <property type="entry name" value="Cyclin-dependent kinase G-1"/>
    <property type="match status" value="1"/>
</dbReference>
<dbReference type="eggNOG" id="KOG0663">
    <property type="taxonomic scope" value="Eukaryota"/>
</dbReference>
<evidence type="ECO:0000313" key="9">
    <source>
        <dbReference type="EnsemblPlants" id="LPERR01G17460.1"/>
    </source>
</evidence>
<evidence type="ECO:0000256" key="6">
    <source>
        <dbReference type="ARBA" id="ARBA00049280"/>
    </source>
</evidence>
<dbReference type="HOGENOM" id="CLU_000288_181_1_1"/>
<dbReference type="STRING" id="77586.A0A0D9V278"/>
<dbReference type="InterPro" id="IPR050108">
    <property type="entry name" value="CDK"/>
</dbReference>
<dbReference type="PROSITE" id="PS00108">
    <property type="entry name" value="PROTEIN_KINASE_ST"/>
    <property type="match status" value="1"/>
</dbReference>
<protein>
    <recommendedName>
        <fullName evidence="2">[RNA-polymerase]-subunit kinase</fullName>
        <ecNumber evidence="2">2.7.11.23</ecNumber>
    </recommendedName>
</protein>
<dbReference type="AlphaFoldDB" id="A0A0D9V278"/>
<organism evidence="9 10">
    <name type="scientific">Leersia perrieri</name>
    <dbReference type="NCBI Taxonomy" id="77586"/>
    <lineage>
        <taxon>Eukaryota</taxon>
        <taxon>Viridiplantae</taxon>
        <taxon>Streptophyta</taxon>
        <taxon>Embryophyta</taxon>
        <taxon>Tracheophyta</taxon>
        <taxon>Spermatophyta</taxon>
        <taxon>Magnoliopsida</taxon>
        <taxon>Liliopsida</taxon>
        <taxon>Poales</taxon>
        <taxon>Poaceae</taxon>
        <taxon>BOP clade</taxon>
        <taxon>Oryzoideae</taxon>
        <taxon>Oryzeae</taxon>
        <taxon>Oryzinae</taxon>
        <taxon>Leersia</taxon>
    </lineage>
</organism>
<dbReference type="GO" id="GO:0007346">
    <property type="term" value="P:regulation of mitotic cell cycle"/>
    <property type="evidence" value="ECO:0007669"/>
    <property type="project" value="TreeGrafter"/>
</dbReference>
<dbReference type="Pfam" id="PF00069">
    <property type="entry name" value="Pkinase"/>
    <property type="match status" value="1"/>
</dbReference>
<dbReference type="EC" id="2.7.11.23" evidence="2"/>
<dbReference type="InterPro" id="IPR000719">
    <property type="entry name" value="Prot_kinase_dom"/>
</dbReference>
<dbReference type="SUPFAM" id="SSF56112">
    <property type="entry name" value="Protein kinase-like (PK-like)"/>
    <property type="match status" value="1"/>
</dbReference>
<dbReference type="EnsemblPlants" id="LPERR01G17460.1">
    <property type="protein sequence ID" value="LPERR01G17460.1"/>
    <property type="gene ID" value="LPERR01G17460"/>
</dbReference>
<dbReference type="PANTHER" id="PTHR24056:SF578">
    <property type="entry name" value="CYCLIN-DEPENDENT KINASE F-2-RELATED"/>
    <property type="match status" value="1"/>
</dbReference>
<feature type="domain" description="Protein kinase" evidence="8">
    <location>
        <begin position="46"/>
        <end position="325"/>
    </location>
</feature>
<evidence type="ECO:0000256" key="4">
    <source>
        <dbReference type="ARBA" id="ARBA00022741"/>
    </source>
</evidence>
<keyword evidence="5" id="KW-0067">ATP-binding</keyword>